<name>A0AAN8X8E4_HALRR</name>
<dbReference type="AlphaFoldDB" id="A0AAN8X8E4"/>
<organism evidence="1 2">
    <name type="scientific">Halocaridina rubra</name>
    <name type="common">Hawaiian red shrimp</name>
    <dbReference type="NCBI Taxonomy" id="373956"/>
    <lineage>
        <taxon>Eukaryota</taxon>
        <taxon>Metazoa</taxon>
        <taxon>Ecdysozoa</taxon>
        <taxon>Arthropoda</taxon>
        <taxon>Crustacea</taxon>
        <taxon>Multicrustacea</taxon>
        <taxon>Malacostraca</taxon>
        <taxon>Eumalacostraca</taxon>
        <taxon>Eucarida</taxon>
        <taxon>Decapoda</taxon>
        <taxon>Pleocyemata</taxon>
        <taxon>Caridea</taxon>
        <taxon>Atyoidea</taxon>
        <taxon>Atyidae</taxon>
        <taxon>Halocaridina</taxon>
    </lineage>
</organism>
<proteinExistence type="predicted"/>
<gene>
    <name evidence="1" type="ORF">SK128_019146</name>
</gene>
<sequence>MDKIPTDYVSATGKMRVIANDCANTNAHTSGHVSASVNDNFRSYASANILASAIIGTDFASATGKIRDIVKDCANTNAHTSANDHVIASVNNNFRAYANANIRASAYVYEVASSKDCTIAKVCVSVSAKTIYHAGCCSITNDHSHWPC</sequence>
<accession>A0AAN8X8E4</accession>
<dbReference type="EMBL" id="JAXCGZ010011821">
    <property type="protein sequence ID" value="KAK7074090.1"/>
    <property type="molecule type" value="Genomic_DNA"/>
</dbReference>
<protein>
    <submittedName>
        <fullName evidence="1">Uncharacterized protein</fullName>
    </submittedName>
</protein>
<reference evidence="1 2" key="1">
    <citation type="submission" date="2023-11" db="EMBL/GenBank/DDBJ databases">
        <title>Halocaridina rubra genome assembly.</title>
        <authorList>
            <person name="Smith C."/>
        </authorList>
    </citation>
    <scope>NUCLEOTIDE SEQUENCE [LARGE SCALE GENOMIC DNA]</scope>
    <source>
        <strain evidence="1">EP-1</strain>
        <tissue evidence="1">Whole</tissue>
    </source>
</reference>
<evidence type="ECO:0000313" key="2">
    <source>
        <dbReference type="Proteomes" id="UP001381693"/>
    </source>
</evidence>
<keyword evidence="2" id="KW-1185">Reference proteome</keyword>
<dbReference type="Proteomes" id="UP001381693">
    <property type="component" value="Unassembled WGS sequence"/>
</dbReference>
<comment type="caution">
    <text evidence="1">The sequence shown here is derived from an EMBL/GenBank/DDBJ whole genome shotgun (WGS) entry which is preliminary data.</text>
</comment>
<evidence type="ECO:0000313" key="1">
    <source>
        <dbReference type="EMBL" id="KAK7074090.1"/>
    </source>
</evidence>